<reference evidence="1 2" key="1">
    <citation type="journal article" date="2016" name="Sci. Rep.">
        <title>The genome sequence of the outbreeding globe artichoke constructed de novo incorporating a phase-aware low-pass sequencing strategy of F1 progeny.</title>
        <authorList>
            <person name="Scaglione D."/>
            <person name="Reyes-Chin-Wo S."/>
            <person name="Acquadro A."/>
            <person name="Froenicke L."/>
            <person name="Portis E."/>
            <person name="Beitel C."/>
            <person name="Tirone M."/>
            <person name="Mauro R."/>
            <person name="Lo Monaco A."/>
            <person name="Mauromicale G."/>
            <person name="Faccioli P."/>
            <person name="Cattivelli L."/>
            <person name="Rieseberg L."/>
            <person name="Michelmore R."/>
            <person name="Lanteri S."/>
        </authorList>
    </citation>
    <scope>NUCLEOTIDE SEQUENCE [LARGE SCALE GENOMIC DNA]</scope>
    <source>
        <strain evidence="1">2C</strain>
    </source>
</reference>
<evidence type="ECO:0000313" key="1">
    <source>
        <dbReference type="EMBL" id="KVI00906.1"/>
    </source>
</evidence>
<sequence>MNELYDIFLLNAGFEKPSAIQQRGIVPF</sequence>
<comment type="caution">
    <text evidence="1">The sequence shown here is derived from an EMBL/GenBank/DDBJ whole genome shotgun (WGS) entry which is preliminary data.</text>
</comment>
<keyword evidence="2" id="KW-1185">Reference proteome</keyword>
<organism evidence="1 2">
    <name type="scientific">Cynara cardunculus var. scolymus</name>
    <name type="common">Globe artichoke</name>
    <name type="synonym">Cynara scolymus</name>
    <dbReference type="NCBI Taxonomy" id="59895"/>
    <lineage>
        <taxon>Eukaryota</taxon>
        <taxon>Viridiplantae</taxon>
        <taxon>Streptophyta</taxon>
        <taxon>Embryophyta</taxon>
        <taxon>Tracheophyta</taxon>
        <taxon>Spermatophyta</taxon>
        <taxon>Magnoliopsida</taxon>
        <taxon>eudicotyledons</taxon>
        <taxon>Gunneridae</taxon>
        <taxon>Pentapetalae</taxon>
        <taxon>asterids</taxon>
        <taxon>campanulids</taxon>
        <taxon>Asterales</taxon>
        <taxon>Asteraceae</taxon>
        <taxon>Carduoideae</taxon>
        <taxon>Cardueae</taxon>
        <taxon>Carduinae</taxon>
        <taxon>Cynara</taxon>
    </lineage>
</organism>
<evidence type="ECO:0008006" key="3">
    <source>
        <dbReference type="Google" id="ProtNLM"/>
    </source>
</evidence>
<dbReference type="EMBL" id="LEKV01003176">
    <property type="protein sequence ID" value="KVI00906.1"/>
    <property type="molecule type" value="Genomic_DNA"/>
</dbReference>
<dbReference type="Proteomes" id="UP000243975">
    <property type="component" value="Unassembled WGS sequence"/>
</dbReference>
<name>A0A103Y1R6_CYNCS</name>
<dbReference type="AlphaFoldDB" id="A0A103Y1R6"/>
<gene>
    <name evidence="1" type="ORF">Ccrd_020832</name>
</gene>
<proteinExistence type="predicted"/>
<protein>
    <recommendedName>
        <fullName evidence="3">DEAD-box RNA helicase Q domain-containing protein</fullName>
    </recommendedName>
</protein>
<dbReference type="Gramene" id="KVI00906">
    <property type="protein sequence ID" value="KVI00906"/>
    <property type="gene ID" value="Ccrd_020832"/>
</dbReference>
<evidence type="ECO:0000313" key="2">
    <source>
        <dbReference type="Proteomes" id="UP000243975"/>
    </source>
</evidence>
<accession>A0A103Y1R6</accession>